<reference evidence="1 2" key="1">
    <citation type="submission" date="2017-04" db="EMBL/GenBank/DDBJ databases">
        <authorList>
            <person name="Afonso C.L."/>
            <person name="Miller P.J."/>
            <person name="Scott M.A."/>
            <person name="Spackman E."/>
            <person name="Goraichik I."/>
            <person name="Dimitrov K.M."/>
            <person name="Suarez D.L."/>
            <person name="Swayne D.E."/>
        </authorList>
    </citation>
    <scope>NUCLEOTIDE SEQUENCE [LARGE SCALE GENOMIC DNA]</scope>
    <source>
        <strain evidence="1 2">KR-140</strain>
    </source>
</reference>
<gene>
    <name evidence="1" type="ORF">SAMN00790413_04227</name>
</gene>
<dbReference type="AlphaFoldDB" id="A0A1W1UQP1"/>
<name>A0A1W1UQP1_9DEIO</name>
<dbReference type="Proteomes" id="UP000192582">
    <property type="component" value="Unassembled WGS sequence"/>
</dbReference>
<evidence type="ECO:0000313" key="2">
    <source>
        <dbReference type="Proteomes" id="UP000192582"/>
    </source>
</evidence>
<protein>
    <submittedName>
        <fullName evidence="1">Uncharacterized protein</fullName>
    </submittedName>
</protein>
<sequence length="53" mass="5697">MVSRALKRVDGFRRLVQESPPGPLVGGAFSTNGLRALQLIAGIHPSARRQRSA</sequence>
<dbReference type="EMBL" id="FWWU01000006">
    <property type="protein sequence ID" value="SMB83014.1"/>
    <property type="molecule type" value="Genomic_DNA"/>
</dbReference>
<proteinExistence type="predicted"/>
<evidence type="ECO:0000313" key="1">
    <source>
        <dbReference type="EMBL" id="SMB83014.1"/>
    </source>
</evidence>
<organism evidence="1 2">
    <name type="scientific">Deinococcus hopiensis KR-140</name>
    <dbReference type="NCBI Taxonomy" id="695939"/>
    <lineage>
        <taxon>Bacteria</taxon>
        <taxon>Thermotogati</taxon>
        <taxon>Deinococcota</taxon>
        <taxon>Deinococci</taxon>
        <taxon>Deinococcales</taxon>
        <taxon>Deinococcaceae</taxon>
        <taxon>Deinococcus</taxon>
    </lineage>
</organism>
<keyword evidence="2" id="KW-1185">Reference proteome</keyword>
<accession>A0A1W1UQP1</accession>